<feature type="region of interest" description="Disordered" evidence="6">
    <location>
        <begin position="1134"/>
        <end position="1155"/>
    </location>
</feature>
<keyword evidence="2" id="KW-0963">Cytoplasm</keyword>
<feature type="compositionally biased region" description="Basic residues" evidence="6">
    <location>
        <begin position="1719"/>
        <end position="1737"/>
    </location>
</feature>
<evidence type="ECO:0000256" key="6">
    <source>
        <dbReference type="SAM" id="MobiDB-lite"/>
    </source>
</evidence>
<dbReference type="GO" id="GO:0005929">
    <property type="term" value="C:cilium"/>
    <property type="evidence" value="ECO:0007669"/>
    <property type="project" value="TreeGrafter"/>
</dbReference>
<dbReference type="PANTHER" id="PTHR21567">
    <property type="entry name" value="CLASP"/>
    <property type="match status" value="1"/>
</dbReference>
<feature type="compositionally biased region" description="Basic and acidic residues" evidence="6">
    <location>
        <begin position="366"/>
        <end position="381"/>
    </location>
</feature>
<protein>
    <submittedName>
        <fullName evidence="10">Uncharacterized protein LOC413368 isoform X2</fullName>
    </submittedName>
</protein>
<name>A0A7M7L5D6_APIME</name>
<accession>A0A8B8GYY1</accession>
<feature type="region of interest" description="Disordered" evidence="6">
    <location>
        <begin position="1218"/>
        <end position="1249"/>
    </location>
</feature>
<feature type="region of interest" description="Disordered" evidence="6">
    <location>
        <begin position="348"/>
        <end position="458"/>
    </location>
</feature>
<feature type="compositionally biased region" description="Low complexity" evidence="6">
    <location>
        <begin position="1582"/>
        <end position="1595"/>
    </location>
</feature>
<accession>A0A7M7L5D6</accession>
<feature type="repeat" description="HEAT" evidence="5">
    <location>
        <begin position="865"/>
        <end position="902"/>
    </location>
</feature>
<keyword evidence="9" id="KW-1185">Reference proteome</keyword>
<feature type="domain" description="TOG" evidence="7">
    <location>
        <begin position="697"/>
        <end position="934"/>
    </location>
</feature>
<feature type="compositionally biased region" description="Polar residues" evidence="6">
    <location>
        <begin position="7"/>
        <end position="26"/>
    </location>
</feature>
<dbReference type="InterPro" id="IPR024395">
    <property type="entry name" value="CLASP_N_dom"/>
</dbReference>
<dbReference type="SUPFAM" id="SSF48371">
    <property type="entry name" value="ARM repeat"/>
    <property type="match status" value="2"/>
</dbReference>
<evidence type="ECO:0000256" key="5">
    <source>
        <dbReference type="PROSITE-ProRule" id="PRU00103"/>
    </source>
</evidence>
<feature type="compositionally biased region" description="Basic and acidic residues" evidence="6">
    <location>
        <begin position="1218"/>
        <end position="1230"/>
    </location>
</feature>
<keyword evidence="4" id="KW-0206">Cytoskeleton</keyword>
<proteinExistence type="predicted"/>
<dbReference type="GeneID" id="413368"/>
<feature type="compositionally biased region" description="Polar residues" evidence="6">
    <location>
        <begin position="1561"/>
        <end position="1581"/>
    </location>
</feature>
<dbReference type="EnsemblMetazoa" id="XM_026441132">
    <property type="protein sequence ID" value="XP_026296917"/>
    <property type="gene ID" value="LOC413368"/>
</dbReference>
<evidence type="ECO:0000313" key="9">
    <source>
        <dbReference type="Proteomes" id="UP000005203"/>
    </source>
</evidence>
<feature type="domain" description="TOG" evidence="7">
    <location>
        <begin position="1738"/>
        <end position="1966"/>
    </location>
</feature>
<dbReference type="InterPro" id="IPR034085">
    <property type="entry name" value="TOG"/>
</dbReference>
<dbReference type="OrthoDB" id="63891at2759"/>
<dbReference type="RefSeq" id="XP_026296917.1">
    <property type="nucleotide sequence ID" value="XM_026441132.1"/>
</dbReference>
<evidence type="ECO:0000256" key="3">
    <source>
        <dbReference type="ARBA" id="ARBA00022737"/>
    </source>
</evidence>
<feature type="region of interest" description="Disordered" evidence="6">
    <location>
        <begin position="1624"/>
        <end position="1648"/>
    </location>
</feature>
<dbReference type="Proteomes" id="UP000005203">
    <property type="component" value="Linkage group LG6"/>
</dbReference>
<organism evidence="8">
    <name type="scientific">Apis mellifera</name>
    <name type="common">Honeybee</name>
    <dbReference type="NCBI Taxonomy" id="7460"/>
    <lineage>
        <taxon>Eukaryota</taxon>
        <taxon>Metazoa</taxon>
        <taxon>Ecdysozoa</taxon>
        <taxon>Arthropoda</taxon>
        <taxon>Hexapoda</taxon>
        <taxon>Insecta</taxon>
        <taxon>Pterygota</taxon>
        <taxon>Neoptera</taxon>
        <taxon>Endopterygota</taxon>
        <taxon>Hymenoptera</taxon>
        <taxon>Apocrita</taxon>
        <taxon>Aculeata</taxon>
        <taxon>Apoidea</taxon>
        <taxon>Anthophila</taxon>
        <taxon>Apidae</taxon>
        <taxon>Apis</taxon>
    </lineage>
</organism>
<evidence type="ECO:0000256" key="1">
    <source>
        <dbReference type="ARBA" id="ARBA00004245"/>
    </source>
</evidence>
<feature type="compositionally biased region" description="Basic and acidic residues" evidence="6">
    <location>
        <begin position="1629"/>
        <end position="1639"/>
    </location>
</feature>
<evidence type="ECO:0000256" key="2">
    <source>
        <dbReference type="ARBA" id="ARBA00022490"/>
    </source>
</evidence>
<dbReference type="GO" id="GO:0000226">
    <property type="term" value="P:microtubule cytoskeleton organization"/>
    <property type="evidence" value="ECO:0007669"/>
    <property type="project" value="UniProtKB-ARBA"/>
</dbReference>
<dbReference type="InterPro" id="IPR021133">
    <property type="entry name" value="HEAT_type_2"/>
</dbReference>
<gene>
    <name evidence="10" type="primary">LOC413368</name>
</gene>
<evidence type="ECO:0000259" key="7">
    <source>
        <dbReference type="SMART" id="SM01349"/>
    </source>
</evidence>
<dbReference type="SMART" id="SM01349">
    <property type="entry name" value="TOG"/>
    <property type="match status" value="2"/>
</dbReference>
<dbReference type="GO" id="GO:0031110">
    <property type="term" value="P:regulation of microtubule polymerization or depolymerization"/>
    <property type="evidence" value="ECO:0007669"/>
    <property type="project" value="UniProtKB-ARBA"/>
</dbReference>
<dbReference type="GO" id="GO:1902903">
    <property type="term" value="P:regulation of supramolecular fiber organization"/>
    <property type="evidence" value="ECO:0007669"/>
    <property type="project" value="UniProtKB-ARBA"/>
</dbReference>
<dbReference type="InterPro" id="IPR016024">
    <property type="entry name" value="ARM-type_fold"/>
</dbReference>
<feature type="region of interest" description="Disordered" evidence="6">
    <location>
        <begin position="1678"/>
        <end position="1737"/>
    </location>
</feature>
<dbReference type="PROSITE" id="PS50077">
    <property type="entry name" value="HEAT_REPEAT"/>
    <property type="match status" value="1"/>
</dbReference>
<reference evidence="8" key="1">
    <citation type="submission" date="2021-01" db="UniProtKB">
        <authorList>
            <consortium name="EnsemblMetazoa"/>
        </authorList>
    </citation>
    <scope>IDENTIFICATION</scope>
    <source>
        <strain evidence="8">DH4</strain>
    </source>
</reference>
<dbReference type="GO" id="GO:0008017">
    <property type="term" value="F:microtubule binding"/>
    <property type="evidence" value="ECO:0007669"/>
    <property type="project" value="TreeGrafter"/>
</dbReference>
<dbReference type="Gene3D" id="1.25.10.10">
    <property type="entry name" value="Leucine-rich Repeat Variant"/>
    <property type="match status" value="3"/>
</dbReference>
<feature type="region of interest" description="Disordered" evidence="6">
    <location>
        <begin position="1559"/>
        <end position="1598"/>
    </location>
</feature>
<dbReference type="InterPro" id="IPR011989">
    <property type="entry name" value="ARM-like"/>
</dbReference>
<sequence length="1967" mass="223508">MSECLEFTSSMTGSTNSGPLQPQKDSSPLLARFSPFDLYSTPESPTLRGHRQRLSRKMTLTSSNGQPIQLTPLWEHVVRTKKFPTDVDTRSTFLEISDRLRDPEWEVRQHALRVLIDVLPTLNADIVDKVMQPVVPELVNNLGHPAPAVRKGALDAFRVFLIHSHDRENTIKNILEDGLNRSEVQNSFQTNVTTGVILSVPSLLFPSSNSPSPDSRLVKEVTIALASRLAQVPHQEAVLKSLMKIRDAIGVEEFESYLEDYDNKLKKNIEILSKIYNVKSNKKNLKKGTDGKNVEKVEKNLEGKWENDSDTSGIAEEEDEITSMPAARVVLETEIKFNEETAITMTILEEKDDSENEQNEEEENETDIKNEIEGKEDLDKRKTPRRVHFGGEIVKLRTPDSDDTESGETTLKTKIPLPVSPVTKMPINRLRPSSQPCSPHRELSGKYRRTSRSVSNSPKREIYTHNAELSPKKSILTRTSSPFLFSNNTVDETRKKKSINRQEDKDNIFNIESSANDKNMKIEIGGKVEKIKKEEVQNSQNNNAINPNIKINHSENVSLIIETSKNDSKVESDNLGMQNKIIDIKDISKDSLENKISENIQKNNMEKTNESLEINQKVDSFFGSVVKNEIELKYVKINQDGVIPKDVKLKNDKMNSSRNDNSDYVLKSVCEQISEYDEESENIRKNKNTTFRSDKMEFVSEEPNWEELGLVDHEVLEDLHNKDDWRARVRGLERVASALRTSSALIAIEPRLGSLLHAVLGCERSCRVAAAGLAVAKVVVVGVSEEALRKRLPQLAWGLARHGGPSAAQLARIAMLRLRPALLLEQLLQPQCLNARNAKTRENCLQLLIFSLITFPSTEFKVDIVANKVAKMMRDRRRRVRQAALDTLAVLAQIYESEEILAAGKRASEGYHDGEAMMSAIRARLARKSLPLVSADGLVIYGLQISPTVQIATGPDVDWIVAGSGSISPAIGRTKGQFITTRSNKEKLARNENTNYRENLWNEKPNFVALGVGMRSKTEQPVVWQIIPSQNQNTLCEDELNFQTNRNINTSICSGNAFNSNIKFRNQTRNLGTARESANYRNIIESNFEKGENNKIESRIPVFYTRENTPKSTEHNFLVDKSSNLELINVNLKKKSKNSMENSSNRGTSQEENIRSCGAMYQRRKNKQENSTSMHYDNYRSMKNLNNTNVDCNTNNVDEHTNQIVLDSNSRFYQKFMERDRHSRKSDIKSKYVRSSSIESHQPSRNDHQSQTFIMYNMYNTPLHRKGRFVDENSFRPLQKTPPYSKIDFIRTGENNDTNLSYMKSYRKTKDAAAQKVTDVELISSDAQTSEYFPAISTETPYRRRLRSLSPSQLYHRQQFRTTNEIHALSMYDIDKAVKEEEHNEKNKHYFLPDDHFGRKTLNVAQTQYEDNDQQFSSSENNDHQDNEQDVQNIQDDSDFRSSTPERQNVDTAFNIITGQISPPGRDFIVSLDKKVETEIEVRNISVNDDRSRDWNSDEEFKDRYRTISRNSEYVEYFEENQNDNEVSISDEIEKIEVISVLANKNLQSDSENEEILISKKSASSQKSNRSPSRNSVNFETSKSSRCNSRNSSHKSTFEFEDNDSIDLNKNKAISSTIQHDIIQSEELNQSRRESKSEESPAIIIASRPHSSTEISNYIENRLETSTQIEVNDNLRFFNEPNENNDLENGQNKDSSSETNTDPGILKIETQSVEPGPTTKRKPSRVPRISVRSRGRSKGNLEKIKPIVQQCFVQLENKDWEIIMKALKTLSQIAKQQPEYLDICAASTINRLVARQIKSLRSQVARTACLAAGDIFSSQIRGIDQEFDDIAGSLLHRTADTNRFLRSDSNAALDRMIEHLPPHKTITVIVQCGASHQNAIVRAATARLLASIVDRIGPEHTLILPKDVRDKLLSTGARLLIDGNLDARNHAKKMFRKLTHCEGFRKALTDAVPETTLRHIDKTLKAL</sequence>
<evidence type="ECO:0000256" key="4">
    <source>
        <dbReference type="ARBA" id="ARBA00023212"/>
    </source>
</evidence>
<comment type="subcellular location">
    <subcellularLocation>
        <location evidence="1">Cytoplasm</location>
        <location evidence="1">Cytoskeleton</location>
    </subcellularLocation>
</comment>
<dbReference type="PANTHER" id="PTHR21567:SF87">
    <property type="entry name" value="CRESCERIN-LIKE PROTEIN CHE-12"/>
    <property type="match status" value="1"/>
</dbReference>
<reference evidence="10" key="2">
    <citation type="submission" date="2025-04" db="UniProtKB">
        <authorList>
            <consortium name="RefSeq"/>
        </authorList>
    </citation>
    <scope>IDENTIFICATION</scope>
    <source>
        <strain evidence="10">DH4</strain>
        <tissue evidence="10">Whole body</tissue>
    </source>
</reference>
<dbReference type="GO" id="GO:0005881">
    <property type="term" value="C:cytoplasmic microtubule"/>
    <property type="evidence" value="ECO:0007669"/>
    <property type="project" value="TreeGrafter"/>
</dbReference>
<feature type="region of interest" description="Disordered" evidence="6">
    <location>
        <begin position="1"/>
        <end position="26"/>
    </location>
</feature>
<dbReference type="Pfam" id="PF12348">
    <property type="entry name" value="CLASP_N"/>
    <property type="match status" value="1"/>
</dbReference>
<feature type="compositionally biased region" description="Polar residues" evidence="6">
    <location>
        <begin position="1681"/>
        <end position="1702"/>
    </location>
</feature>
<evidence type="ECO:0000313" key="10">
    <source>
        <dbReference type="RefSeq" id="XP_026296917.1"/>
    </source>
</evidence>
<keyword evidence="3" id="KW-0677">Repeat</keyword>
<evidence type="ECO:0000313" key="8">
    <source>
        <dbReference type="EnsemblMetazoa" id="XP_026296917"/>
    </source>
</evidence>
<feature type="compositionally biased region" description="Acidic residues" evidence="6">
    <location>
        <begin position="350"/>
        <end position="365"/>
    </location>
</feature>